<comment type="caution">
    <text evidence="1">The sequence shown here is derived from an EMBL/GenBank/DDBJ whole genome shotgun (WGS) entry which is preliminary data.</text>
</comment>
<dbReference type="RefSeq" id="WP_134197083.1">
    <property type="nucleotide sequence ID" value="NZ_JBHLUW010000030.1"/>
</dbReference>
<protein>
    <submittedName>
        <fullName evidence="1">Uncharacterized protein</fullName>
    </submittedName>
</protein>
<accession>A0A4R8L6I3</accession>
<dbReference type="Proteomes" id="UP000295509">
    <property type="component" value="Unassembled WGS sequence"/>
</dbReference>
<keyword evidence="2" id="KW-1185">Reference proteome</keyword>
<dbReference type="EMBL" id="SORE01000037">
    <property type="protein sequence ID" value="TDY37470.1"/>
    <property type="molecule type" value="Genomic_DNA"/>
</dbReference>
<organism evidence="1 2">
    <name type="scientific">Paraburkholderia rhizosphaerae</name>
    <dbReference type="NCBI Taxonomy" id="480658"/>
    <lineage>
        <taxon>Bacteria</taxon>
        <taxon>Pseudomonadati</taxon>
        <taxon>Pseudomonadota</taxon>
        <taxon>Betaproteobacteria</taxon>
        <taxon>Burkholderiales</taxon>
        <taxon>Burkholderiaceae</taxon>
        <taxon>Paraburkholderia</taxon>
    </lineage>
</organism>
<evidence type="ECO:0000313" key="1">
    <source>
        <dbReference type="EMBL" id="TDY37470.1"/>
    </source>
</evidence>
<gene>
    <name evidence="1" type="ORF">BX592_13725</name>
</gene>
<dbReference type="OrthoDB" id="9008142at2"/>
<dbReference type="AlphaFoldDB" id="A0A4R8L6I3"/>
<reference evidence="1 2" key="1">
    <citation type="submission" date="2019-03" db="EMBL/GenBank/DDBJ databases">
        <title>Genomic Encyclopedia of Type Strains, Phase III (KMG-III): the genomes of soil and plant-associated and newly described type strains.</title>
        <authorList>
            <person name="Whitman W."/>
        </authorList>
    </citation>
    <scope>NUCLEOTIDE SEQUENCE [LARGE SCALE GENOMIC DNA]</scope>
    <source>
        <strain evidence="1 2">LMG 29544</strain>
    </source>
</reference>
<proteinExistence type="predicted"/>
<sequence length="82" mass="8630">MRRAFNIAVVVLVGFLIADRAMMRVEAHEQGSISCAAGADLVRLDALSRGFSDAAASNQGEAFKSGCFVTGRAQVGDLIARD</sequence>
<name>A0A4R8L6I3_9BURK</name>
<evidence type="ECO:0000313" key="2">
    <source>
        <dbReference type="Proteomes" id="UP000295509"/>
    </source>
</evidence>